<organism evidence="2 3">
    <name type="scientific">Mesorhizobium japonicum</name>
    <dbReference type="NCBI Taxonomy" id="2066070"/>
    <lineage>
        <taxon>Bacteria</taxon>
        <taxon>Pseudomonadati</taxon>
        <taxon>Pseudomonadota</taxon>
        <taxon>Alphaproteobacteria</taxon>
        <taxon>Hyphomicrobiales</taxon>
        <taxon>Phyllobacteriaceae</taxon>
        <taxon>Mesorhizobium</taxon>
    </lineage>
</organism>
<evidence type="ECO:0000259" key="1">
    <source>
        <dbReference type="PROSITE" id="PS50042"/>
    </source>
</evidence>
<dbReference type="InterPro" id="IPR000595">
    <property type="entry name" value="cNMP-bd_dom"/>
</dbReference>
<dbReference type="RefSeq" id="WP_123169375.1">
    <property type="nucleotide sequence ID" value="NZ_QKOD01000009.1"/>
</dbReference>
<feature type="domain" description="Cyclic nucleotide-binding" evidence="1">
    <location>
        <begin position="46"/>
        <end position="138"/>
    </location>
</feature>
<dbReference type="CDD" id="cd00038">
    <property type="entry name" value="CAP_ED"/>
    <property type="match status" value="1"/>
</dbReference>
<dbReference type="Proteomes" id="UP000275436">
    <property type="component" value="Unassembled WGS sequence"/>
</dbReference>
<dbReference type="Gene3D" id="2.60.120.10">
    <property type="entry name" value="Jelly Rolls"/>
    <property type="match status" value="1"/>
</dbReference>
<dbReference type="InterPro" id="IPR018490">
    <property type="entry name" value="cNMP-bd_dom_sf"/>
</dbReference>
<gene>
    <name evidence="2" type="ORF">DNR46_26480</name>
</gene>
<dbReference type="Pfam" id="PF10137">
    <property type="entry name" value="CAP12-PCTIR_TIR"/>
    <property type="match status" value="1"/>
</dbReference>
<dbReference type="InterPro" id="IPR014710">
    <property type="entry name" value="RmlC-like_jellyroll"/>
</dbReference>
<proteinExistence type="predicted"/>
<dbReference type="GO" id="GO:0050135">
    <property type="term" value="F:NADP+ nucleosidase activity"/>
    <property type="evidence" value="ECO:0007669"/>
    <property type="project" value="InterPro"/>
</dbReference>
<dbReference type="SUPFAM" id="SSF51206">
    <property type="entry name" value="cAMP-binding domain-like"/>
    <property type="match status" value="1"/>
</dbReference>
<sequence length="303" mass="33779">MKDRFSGDRGVTILVEALQSQRLFSGIPEAAQSLSGLGQVVEVSKGAKVIEQDGRDNDVYFIISGSFGLFVNSKRVATRQAGDAVGEMAAVSVTQRRSADVVSDEDSLVFKVSEKSFCDVADTYPKIWRRLAQELSKRLLQRNSLIRPPHEKVRVFVISSAEALHVARAVENAFCHDPFLTVVWANGVFRVTNYTLETLEQELEKSDFAIAIAHPDDQTVVREESWPSPRDNVVFELGFFMGKLGRERAILMEPRGQKVKLPSDLAGITTIKYRYGSNEDLASHISPACNELRDHIRLLGRNV</sequence>
<dbReference type="SMART" id="SM00100">
    <property type="entry name" value="cNMP"/>
    <property type="match status" value="1"/>
</dbReference>
<dbReference type="InterPro" id="IPR019302">
    <property type="entry name" value="CAP12/PCTIR_TIR_dom"/>
</dbReference>
<evidence type="ECO:0000313" key="2">
    <source>
        <dbReference type="EMBL" id="RNJ42683.1"/>
    </source>
</evidence>
<accession>A0A3M9X424</accession>
<name>A0A3M9X424_9HYPH</name>
<evidence type="ECO:0000313" key="3">
    <source>
        <dbReference type="Proteomes" id="UP000275436"/>
    </source>
</evidence>
<dbReference type="EMBL" id="QKOD01000009">
    <property type="protein sequence ID" value="RNJ42683.1"/>
    <property type="molecule type" value="Genomic_DNA"/>
</dbReference>
<protein>
    <submittedName>
        <fullName evidence="2">Cyclic nucleotide-binding protein</fullName>
    </submittedName>
</protein>
<dbReference type="AlphaFoldDB" id="A0A3M9X424"/>
<comment type="caution">
    <text evidence="2">The sequence shown here is derived from an EMBL/GenBank/DDBJ whole genome shotgun (WGS) entry which is preliminary data.</text>
</comment>
<reference evidence="2 3" key="1">
    <citation type="journal article" date="2018" name="Mol. Plant Microbe Interact.">
        <title>Taxonomically Different Co-Microsymbionts of a Relict Legume, Oxytropis popoviana, Have Complementary Sets of Symbiotic Genes and Together Increase the Efficiency of Plant Nodulation.</title>
        <authorList>
            <person name="Safronova V."/>
            <person name="Belimov A."/>
            <person name="Sazanova A."/>
            <person name="Chirak E."/>
            <person name="Verkhozina A."/>
            <person name="Kuznetsova I."/>
            <person name="Andronov E."/>
            <person name="Puhalsky J."/>
            <person name="Tikhonovich I."/>
        </authorList>
    </citation>
    <scope>NUCLEOTIDE SEQUENCE [LARGE SCALE GENOMIC DNA]</scope>
    <source>
        <strain evidence="2 3">Opo-235</strain>
    </source>
</reference>
<dbReference type="PROSITE" id="PS50042">
    <property type="entry name" value="CNMP_BINDING_3"/>
    <property type="match status" value="1"/>
</dbReference>
<dbReference type="Pfam" id="PF00027">
    <property type="entry name" value="cNMP_binding"/>
    <property type="match status" value="1"/>
</dbReference>